<protein>
    <submittedName>
        <fullName evidence="1">Type IV secretion system protein IcmT</fullName>
    </submittedName>
</protein>
<gene>
    <name evidence="1" type="primary">icmT</name>
    <name evidence="1" type="ORF">KU39_2583</name>
</gene>
<evidence type="ECO:0000313" key="2">
    <source>
        <dbReference type="Proteomes" id="UP000029558"/>
    </source>
</evidence>
<dbReference type="OrthoDB" id="5659989at2"/>
<accession>A0A1L6TEA6</accession>
<proteinExistence type="predicted"/>
<dbReference type="Proteomes" id="UP000029558">
    <property type="component" value="Chromosome"/>
</dbReference>
<dbReference type="AlphaFoldDB" id="A0A1L6TEA6"/>
<reference evidence="1 2" key="1">
    <citation type="journal article" date="2014" name="Genome Announc.">
        <title>Comparative Genome Analysis of Two Isolates of the Fish Pathogen Piscirickettsia salmonis from Different Hosts Reveals Major Differences in Virulence-Associated Secretion Systems.</title>
        <authorList>
            <person name="Bohle H."/>
            <person name="Henriquez P."/>
            <person name="Grothusen H."/>
            <person name="Navas E."/>
            <person name="Sandoval A."/>
            <person name="Bustamante F."/>
            <person name="Bustos P."/>
            <person name="Mancilla M."/>
        </authorList>
    </citation>
    <scope>NUCLEOTIDE SEQUENCE [LARGE SCALE GENOMIC DNA]</scope>
    <source>
        <strain evidence="2">B1-32597</strain>
    </source>
</reference>
<sequence length="79" mass="9303">MNQNSLSSHWRDSAFYPKFYVLDARVCFPFLLFFLHMRLSTLMMSLIAVVFLAILKKFNLSLSSFFIVIREIFTGSKKK</sequence>
<dbReference type="InterPro" id="IPR047756">
    <property type="entry name" value="IcmT-like"/>
</dbReference>
<name>A0A1L6TEA6_PISSA</name>
<dbReference type="EMBL" id="CP012508">
    <property type="protein sequence ID" value="ALB23759.1"/>
    <property type="molecule type" value="Genomic_DNA"/>
</dbReference>
<organism evidence="1 2">
    <name type="scientific">Piscirickettsia salmonis</name>
    <dbReference type="NCBI Taxonomy" id="1238"/>
    <lineage>
        <taxon>Bacteria</taxon>
        <taxon>Pseudomonadati</taxon>
        <taxon>Pseudomonadota</taxon>
        <taxon>Gammaproteobacteria</taxon>
        <taxon>Thiotrichales</taxon>
        <taxon>Piscirickettsiaceae</taxon>
        <taxon>Piscirickettsia</taxon>
    </lineage>
</organism>
<evidence type="ECO:0000313" key="1">
    <source>
        <dbReference type="EMBL" id="ALB23759.1"/>
    </source>
</evidence>
<dbReference type="RefSeq" id="WP_027242627.1">
    <property type="nucleotide sequence ID" value="NZ_CP012508.1"/>
</dbReference>
<dbReference type="NCBIfam" id="NF038220">
    <property type="entry name" value="IcmT_TraK"/>
    <property type="match status" value="1"/>
</dbReference>